<keyword evidence="1" id="KW-0472">Membrane</keyword>
<evidence type="ECO:0000313" key="3">
    <source>
        <dbReference type="Proteomes" id="UP000342249"/>
    </source>
</evidence>
<protein>
    <submittedName>
        <fullName evidence="2">Uncharacterized protein</fullName>
    </submittedName>
</protein>
<dbReference type="RefSeq" id="WP_152754029.1">
    <property type="nucleotide sequence ID" value="NZ_JAIZZZ010000024.1"/>
</dbReference>
<evidence type="ECO:0000256" key="1">
    <source>
        <dbReference type="SAM" id="Phobius"/>
    </source>
</evidence>
<accession>A0A5N7J845</accession>
<dbReference type="AlphaFoldDB" id="A0A5N7J845"/>
<gene>
    <name evidence="2" type="ORF">E4V82_22775</name>
</gene>
<keyword evidence="1" id="KW-1133">Transmembrane helix</keyword>
<dbReference type="Proteomes" id="UP000342249">
    <property type="component" value="Unassembled WGS sequence"/>
</dbReference>
<feature type="transmembrane region" description="Helical" evidence="1">
    <location>
        <begin position="29"/>
        <end position="49"/>
    </location>
</feature>
<organism evidence="2 3">
    <name type="scientific">Clostridium estertheticum</name>
    <dbReference type="NCBI Taxonomy" id="238834"/>
    <lineage>
        <taxon>Bacteria</taxon>
        <taxon>Bacillati</taxon>
        <taxon>Bacillota</taxon>
        <taxon>Clostridia</taxon>
        <taxon>Eubacteriales</taxon>
        <taxon>Clostridiaceae</taxon>
        <taxon>Clostridium</taxon>
    </lineage>
</organism>
<reference evidence="2 3" key="1">
    <citation type="journal article" date="2019" name="Lett. Appl. Microbiol.">
        <title>A case of 'blown pack' spoilage of vacuum-packaged pork likely associated with Clostridium estertheticum in Canada.</title>
        <authorList>
            <person name="Zhang P."/>
            <person name="Ward P."/>
            <person name="McMullen L.M."/>
            <person name="Yang X."/>
        </authorList>
    </citation>
    <scope>NUCLEOTIDE SEQUENCE [LARGE SCALE GENOMIC DNA]</scope>
    <source>
        <strain evidence="2 3">MA19</strain>
    </source>
</reference>
<comment type="caution">
    <text evidence="2">The sequence shown here is derived from an EMBL/GenBank/DDBJ whole genome shotgun (WGS) entry which is preliminary data.</text>
</comment>
<proteinExistence type="predicted"/>
<evidence type="ECO:0000313" key="2">
    <source>
        <dbReference type="EMBL" id="MPQ64890.1"/>
    </source>
</evidence>
<name>A0A5N7J845_9CLOT</name>
<sequence>MSQFVVTIIVIAVIVLLMAAQSVLSKLESWAWGSIIPIIIILFAVYAFFFVKFKFNYRSCVVLAIPLIWSLEEWHNGRKKLKEQKEREIEIMKAKDLE</sequence>
<dbReference type="EMBL" id="SPSF01000056">
    <property type="protein sequence ID" value="MPQ64890.1"/>
    <property type="molecule type" value="Genomic_DNA"/>
</dbReference>
<keyword evidence="1" id="KW-0812">Transmembrane</keyword>